<dbReference type="AlphaFoldDB" id="A0A4S1WPH3"/>
<dbReference type="PANTHER" id="PTHR43685:SF5">
    <property type="entry name" value="GLYCOSYLTRANSFERASE EPSE-RELATED"/>
    <property type="match status" value="1"/>
</dbReference>
<dbReference type="Pfam" id="PF00535">
    <property type="entry name" value="Glycos_transf_2"/>
    <property type="match status" value="1"/>
</dbReference>
<evidence type="ECO:0000313" key="5">
    <source>
        <dbReference type="EMBL" id="TGX43146.1"/>
    </source>
</evidence>
<reference evidence="5 6" key="1">
    <citation type="submission" date="2019-04" db="EMBL/GenBank/DDBJ databases">
        <title>Sphingomonas psychrotolerans sp. nov., isolated from soil in the Tianshan Mountains, Xinjiang, China.</title>
        <authorList>
            <person name="Luo Y."/>
            <person name="Sheng H."/>
        </authorList>
    </citation>
    <scope>NUCLEOTIDE SEQUENCE [LARGE SCALE GENOMIC DNA]</scope>
    <source>
        <strain evidence="5 6">KIS18-15</strain>
    </source>
</reference>
<feature type="domain" description="Glycosyltransferase 2-like" evidence="4">
    <location>
        <begin position="8"/>
        <end position="165"/>
    </location>
</feature>
<evidence type="ECO:0000256" key="2">
    <source>
        <dbReference type="ARBA" id="ARBA00022676"/>
    </source>
</evidence>
<evidence type="ECO:0000256" key="3">
    <source>
        <dbReference type="ARBA" id="ARBA00022679"/>
    </source>
</evidence>
<gene>
    <name evidence="5" type="ORF">E5A74_08165</name>
</gene>
<proteinExistence type="inferred from homology"/>
<dbReference type="GO" id="GO:0016757">
    <property type="term" value="F:glycosyltransferase activity"/>
    <property type="evidence" value="ECO:0007669"/>
    <property type="project" value="UniProtKB-KW"/>
</dbReference>
<keyword evidence="6" id="KW-1185">Reference proteome</keyword>
<dbReference type="RefSeq" id="WP_135983799.1">
    <property type="nucleotide sequence ID" value="NZ_JAASQM010000002.1"/>
</dbReference>
<sequence>MTRAPTVSVIMAVYEGATLLPETLASLQAQTLTDWELIAVDDCSQDDSVAVLERLGDPRVRVIRSAANGGPVVARNRAFAEARGRYVAGLDQDDISLPERFVRQVAHLEAHPEVALVSCATDFLIEGRRLPGNWPRPLTPELIDWLMLVQNPIAWSSVMFRADAARRLDPFERPEMRYVEDFDLYQRLRPHGRIDQIDEVLMLYRCHAGGASHVYNGTMRAHAELLLRERHAALLGAAAPDIAGLLVRHVMARAPVGDVDTLNRLFAGIGVLRAGFAAANPEVDLAAIDREISQLWWRVCRASVRSGDLLLHRTLGSQPLPLGQAADLLASQMIGGMRKMKRGLTGRG</sequence>
<organism evidence="5 6">
    <name type="scientific">Sphingomonas naasensis</name>
    <dbReference type="NCBI Taxonomy" id="1344951"/>
    <lineage>
        <taxon>Bacteria</taxon>
        <taxon>Pseudomonadati</taxon>
        <taxon>Pseudomonadota</taxon>
        <taxon>Alphaproteobacteria</taxon>
        <taxon>Sphingomonadales</taxon>
        <taxon>Sphingomonadaceae</taxon>
        <taxon>Sphingomonas</taxon>
    </lineage>
</organism>
<comment type="caution">
    <text evidence="5">The sequence shown here is derived from an EMBL/GenBank/DDBJ whole genome shotgun (WGS) entry which is preliminary data.</text>
</comment>
<dbReference type="SUPFAM" id="SSF53448">
    <property type="entry name" value="Nucleotide-diphospho-sugar transferases"/>
    <property type="match status" value="1"/>
</dbReference>
<dbReference type="InterPro" id="IPR001173">
    <property type="entry name" value="Glyco_trans_2-like"/>
</dbReference>
<dbReference type="OrthoDB" id="9807795at2"/>
<accession>A0A4S1WPH3</accession>
<evidence type="ECO:0000256" key="1">
    <source>
        <dbReference type="ARBA" id="ARBA00006739"/>
    </source>
</evidence>
<name>A0A4S1WPH3_9SPHN</name>
<dbReference type="EMBL" id="SRXU01000003">
    <property type="protein sequence ID" value="TGX43146.1"/>
    <property type="molecule type" value="Genomic_DNA"/>
</dbReference>
<keyword evidence="3 5" id="KW-0808">Transferase</keyword>
<dbReference type="InterPro" id="IPR050834">
    <property type="entry name" value="Glycosyltransf_2"/>
</dbReference>
<comment type="similarity">
    <text evidence="1">Belongs to the glycosyltransferase 2 family.</text>
</comment>
<evidence type="ECO:0000259" key="4">
    <source>
        <dbReference type="Pfam" id="PF00535"/>
    </source>
</evidence>
<keyword evidence="2" id="KW-0328">Glycosyltransferase</keyword>
<protein>
    <submittedName>
        <fullName evidence="5">Glycosyltransferase</fullName>
    </submittedName>
</protein>
<dbReference type="InterPro" id="IPR029044">
    <property type="entry name" value="Nucleotide-diphossugar_trans"/>
</dbReference>
<dbReference type="PANTHER" id="PTHR43685">
    <property type="entry name" value="GLYCOSYLTRANSFERASE"/>
    <property type="match status" value="1"/>
</dbReference>
<dbReference type="Proteomes" id="UP000309848">
    <property type="component" value="Unassembled WGS sequence"/>
</dbReference>
<evidence type="ECO:0000313" key="6">
    <source>
        <dbReference type="Proteomes" id="UP000309848"/>
    </source>
</evidence>
<dbReference type="Gene3D" id="3.90.550.10">
    <property type="entry name" value="Spore Coat Polysaccharide Biosynthesis Protein SpsA, Chain A"/>
    <property type="match status" value="1"/>
</dbReference>